<dbReference type="Proteomes" id="UP001152308">
    <property type="component" value="Unassembled WGS sequence"/>
</dbReference>
<accession>A0ABT6BZZ6</accession>
<dbReference type="InterPro" id="IPR013325">
    <property type="entry name" value="RNA_pol_sigma_r2"/>
</dbReference>
<evidence type="ECO:0000256" key="2">
    <source>
        <dbReference type="ARBA" id="ARBA00023082"/>
    </source>
</evidence>
<feature type="domain" description="RNA polymerase sigma-70" evidence="5">
    <location>
        <begin position="363"/>
        <end position="389"/>
    </location>
</feature>
<dbReference type="Gene3D" id="1.10.10.10">
    <property type="entry name" value="Winged helix-like DNA-binding domain superfamily/Winged helix DNA-binding domain"/>
    <property type="match status" value="2"/>
</dbReference>
<dbReference type="InterPro" id="IPR013324">
    <property type="entry name" value="RNA_pol_sigma_r3/r4-like"/>
</dbReference>
<dbReference type="Pfam" id="PF04542">
    <property type="entry name" value="Sigma70_r2"/>
    <property type="match status" value="1"/>
</dbReference>
<dbReference type="PANTHER" id="PTHR30603:SF47">
    <property type="entry name" value="RNA POLYMERASE SIGMA FACTOR SIGD, CHLOROPLASTIC"/>
    <property type="match status" value="1"/>
</dbReference>
<reference evidence="6" key="1">
    <citation type="journal article" date="2022" name="Data Brief">
        <title>Draft genome sequence data of Gordonia hongkongensis strain EUFUS-Z928 isolated from the octocoral Eunicea fusca.</title>
        <authorList>
            <person name="Sanchez-Suarez J."/>
            <person name="Diaz L."/>
            <person name="Melo-Bolivar J."/>
            <person name="Villamil L."/>
        </authorList>
    </citation>
    <scope>NUCLEOTIDE SEQUENCE</scope>
    <source>
        <strain evidence="6">EUFUS-Z928</strain>
    </source>
</reference>
<dbReference type="InterPro" id="IPR014284">
    <property type="entry name" value="RNA_pol_sigma-70_dom"/>
</dbReference>
<dbReference type="Pfam" id="PF04539">
    <property type="entry name" value="Sigma70_r3"/>
    <property type="match status" value="1"/>
</dbReference>
<dbReference type="Pfam" id="PF04545">
    <property type="entry name" value="Sigma70_r4"/>
    <property type="match status" value="1"/>
</dbReference>
<keyword evidence="4" id="KW-0804">Transcription</keyword>
<dbReference type="SUPFAM" id="SSF88946">
    <property type="entry name" value="Sigma2 domain of RNA polymerase sigma factors"/>
    <property type="match status" value="1"/>
</dbReference>
<evidence type="ECO:0000259" key="5">
    <source>
        <dbReference type="PROSITE" id="PS00716"/>
    </source>
</evidence>
<dbReference type="RefSeq" id="WP_277244614.1">
    <property type="nucleotide sequence ID" value="NZ_JAKJLQ010000027.1"/>
</dbReference>
<name>A0ABT6BZZ6_9ACTN</name>
<organism evidence="6 7">
    <name type="scientific">Gordonia hongkongensis</name>
    <dbReference type="NCBI Taxonomy" id="1701090"/>
    <lineage>
        <taxon>Bacteria</taxon>
        <taxon>Bacillati</taxon>
        <taxon>Actinomycetota</taxon>
        <taxon>Actinomycetes</taxon>
        <taxon>Mycobacteriales</taxon>
        <taxon>Gordoniaceae</taxon>
        <taxon>Gordonia</taxon>
    </lineage>
</organism>
<dbReference type="InterPro" id="IPR050239">
    <property type="entry name" value="Sigma-70_RNA_pol_init_factors"/>
</dbReference>
<gene>
    <name evidence="6" type="ORF">L2299_21620</name>
</gene>
<evidence type="ECO:0000256" key="1">
    <source>
        <dbReference type="ARBA" id="ARBA00023015"/>
    </source>
</evidence>
<evidence type="ECO:0000256" key="4">
    <source>
        <dbReference type="ARBA" id="ARBA00023163"/>
    </source>
</evidence>
<sequence length="423" mass="46806">MMSQRISVEDRAIARVWLFVRDGQVERTKFDRALKTVPGAVEQRAGVEERLRQLGVHVSEPALSATGGGSPADVGKTALAKSARVPTPLRTRRVKLAGPAVEAARAVLEYDKRYPRRTGRVLTAEEEVGLTTLLRAGRDSSEPLPKRYRKQLADGSEPALAFDAMVIHNVRLVYSTAKGFVPRIEPSGNAVEFEDLAQAGMVGLIRAIEMFDASRGNKFSTYATNWIRQSISREMDDTARMIRLPVHVMEQMRVIWAAIDRLQAKSQPAHSGAISEITGMEEEKVTRYLDYLRTPASLDLMVGDDESTQLHTFMPAPYEASPEYACLAWHDANELAVALDSLDKRSARILRLRSGLEGGVPRTLDDIGTIYGVTRERIRQLESKALKELREGPFGARLRPMLGNTHVVLDEESGFASDTPVSA</sequence>
<dbReference type="EMBL" id="JAKJLQ010000027">
    <property type="protein sequence ID" value="MDF6103647.1"/>
    <property type="molecule type" value="Genomic_DNA"/>
</dbReference>
<dbReference type="NCBIfam" id="TIGR02937">
    <property type="entry name" value="sigma70-ECF"/>
    <property type="match status" value="1"/>
</dbReference>
<proteinExistence type="predicted"/>
<keyword evidence="7" id="KW-1185">Reference proteome</keyword>
<evidence type="ECO:0000313" key="6">
    <source>
        <dbReference type="EMBL" id="MDF6103647.1"/>
    </source>
</evidence>
<dbReference type="InterPro" id="IPR036388">
    <property type="entry name" value="WH-like_DNA-bd_sf"/>
</dbReference>
<dbReference type="InterPro" id="IPR007627">
    <property type="entry name" value="RNA_pol_sigma70_r2"/>
</dbReference>
<dbReference type="PRINTS" id="PR00046">
    <property type="entry name" value="SIGMA70FCT"/>
</dbReference>
<comment type="caution">
    <text evidence="6">The sequence shown here is derived from an EMBL/GenBank/DDBJ whole genome shotgun (WGS) entry which is preliminary data.</text>
</comment>
<keyword evidence="3" id="KW-0238">DNA-binding</keyword>
<reference evidence="6" key="2">
    <citation type="submission" date="2022-01" db="EMBL/GenBank/DDBJ databases">
        <authorList>
            <person name="Sanchez-Suarez J."/>
            <person name="Villamil L."/>
            <person name="Diaz L.E."/>
        </authorList>
    </citation>
    <scope>NUCLEOTIDE SEQUENCE</scope>
    <source>
        <strain evidence="6">EUFUS-Z928</strain>
    </source>
</reference>
<evidence type="ECO:0000256" key="3">
    <source>
        <dbReference type="ARBA" id="ARBA00023125"/>
    </source>
</evidence>
<dbReference type="PROSITE" id="PS00716">
    <property type="entry name" value="SIGMA70_2"/>
    <property type="match status" value="1"/>
</dbReference>
<dbReference type="Gene3D" id="1.10.601.10">
    <property type="entry name" value="RNA Polymerase Primary Sigma Factor"/>
    <property type="match status" value="1"/>
</dbReference>
<dbReference type="SUPFAM" id="SSF88659">
    <property type="entry name" value="Sigma3 and sigma4 domains of RNA polymerase sigma factors"/>
    <property type="match status" value="2"/>
</dbReference>
<keyword evidence="2" id="KW-0731">Sigma factor</keyword>
<dbReference type="PANTHER" id="PTHR30603">
    <property type="entry name" value="RNA POLYMERASE SIGMA FACTOR RPO"/>
    <property type="match status" value="1"/>
</dbReference>
<dbReference type="CDD" id="cd06171">
    <property type="entry name" value="Sigma70_r4"/>
    <property type="match status" value="1"/>
</dbReference>
<dbReference type="InterPro" id="IPR000943">
    <property type="entry name" value="RNA_pol_sigma70"/>
</dbReference>
<keyword evidence="1" id="KW-0805">Transcription regulation</keyword>
<dbReference type="InterPro" id="IPR007624">
    <property type="entry name" value="RNA_pol_sigma70_r3"/>
</dbReference>
<dbReference type="InterPro" id="IPR007630">
    <property type="entry name" value="RNA_pol_sigma70_r4"/>
</dbReference>
<protein>
    <submittedName>
        <fullName evidence="6">Sigma-70 family RNA polymerase sigma factor</fullName>
    </submittedName>
</protein>
<evidence type="ECO:0000313" key="7">
    <source>
        <dbReference type="Proteomes" id="UP001152308"/>
    </source>
</evidence>